<protein>
    <submittedName>
        <fullName evidence="1">Uncharacterized protein</fullName>
    </submittedName>
</protein>
<evidence type="ECO:0000313" key="1">
    <source>
        <dbReference type="EMBL" id="MDQ0362460.1"/>
    </source>
</evidence>
<reference evidence="1 2" key="1">
    <citation type="submission" date="2023-07" db="EMBL/GenBank/DDBJ databases">
        <title>Genomic Encyclopedia of Type Strains, Phase IV (KMG-IV): sequencing the most valuable type-strain genomes for metagenomic binning, comparative biology and taxonomic classification.</title>
        <authorList>
            <person name="Goeker M."/>
        </authorList>
    </citation>
    <scope>NUCLEOTIDE SEQUENCE [LARGE SCALE GENOMIC DNA]</scope>
    <source>
        <strain evidence="1 2">DSM 16784</strain>
    </source>
</reference>
<dbReference type="Proteomes" id="UP001230220">
    <property type="component" value="Unassembled WGS sequence"/>
</dbReference>
<proteinExistence type="predicted"/>
<name>A0ABU0E6N1_9FIRM</name>
<sequence length="187" mass="21987">MVCDGEGTKVKVANPNPAEYEVNKDGDDIAYRMVQKVEDQIQYHTIYYKNKGFYQEFSQMSGQVDTISGNNDALIMNTVFKEIDTNYYKVTKEEDGENTKYTFTLDKAKKYNEKYPDDRDNKVCNIVGDYVNQKFEITVNKDGYIIDERLEETIKYTSGETVQERTNVVHYEFYDFNVPNEINFYFI</sequence>
<comment type="caution">
    <text evidence="1">The sequence shown here is derived from an EMBL/GenBank/DDBJ whole genome shotgun (WGS) entry which is preliminary data.</text>
</comment>
<dbReference type="EMBL" id="JAUSUR010000007">
    <property type="protein sequence ID" value="MDQ0362460.1"/>
    <property type="molecule type" value="Genomic_DNA"/>
</dbReference>
<organism evidence="1 2">
    <name type="scientific">Breznakia pachnodae</name>
    <dbReference type="NCBI Taxonomy" id="265178"/>
    <lineage>
        <taxon>Bacteria</taxon>
        <taxon>Bacillati</taxon>
        <taxon>Bacillota</taxon>
        <taxon>Erysipelotrichia</taxon>
        <taxon>Erysipelotrichales</taxon>
        <taxon>Erysipelotrichaceae</taxon>
        <taxon>Breznakia</taxon>
    </lineage>
</organism>
<accession>A0ABU0E6N1</accession>
<keyword evidence="2" id="KW-1185">Reference proteome</keyword>
<gene>
    <name evidence="1" type="ORF">J2S15_003214</name>
</gene>
<evidence type="ECO:0000313" key="2">
    <source>
        <dbReference type="Proteomes" id="UP001230220"/>
    </source>
</evidence>